<dbReference type="InterPro" id="IPR045403">
    <property type="entry name" value="HTH_59_Firmicutes_type"/>
</dbReference>
<name>A0A829F566_ENTFC</name>
<dbReference type="Pfam" id="PF20038">
    <property type="entry name" value="HTH_59"/>
    <property type="match status" value="1"/>
</dbReference>
<evidence type="ECO:0000313" key="2">
    <source>
        <dbReference type="EMBL" id="EOM19214.1"/>
    </source>
</evidence>
<comment type="caution">
    <text evidence="2">The sequence shown here is derived from an EMBL/GenBank/DDBJ whole genome shotgun (WGS) entry which is preliminary data.</text>
</comment>
<protein>
    <recommendedName>
        <fullName evidence="1">Helix-turn-helix domain-containing protein</fullName>
    </recommendedName>
</protein>
<dbReference type="RefSeq" id="WP_010731328.1">
    <property type="nucleotide sequence ID" value="NZ_KB949529.1"/>
</dbReference>
<proteinExistence type="predicted"/>
<reference evidence="2 3" key="1">
    <citation type="submission" date="2013-02" db="EMBL/GenBank/DDBJ databases">
        <title>The Genome Sequence of Enterococcus faecium HM1072.</title>
        <authorList>
            <consortium name="The Broad Institute Genome Sequencing Platform"/>
            <consortium name="The Broad Institute Genome Sequencing Center for Infectious Disease"/>
            <person name="Earl A.M."/>
            <person name="Gilmore M.S."/>
            <person name="Lebreton F."/>
            <person name="Courvalin P."/>
            <person name="Walker B."/>
            <person name="Young S.K."/>
            <person name="Zeng Q."/>
            <person name="Gargeya S."/>
            <person name="Fitzgerald M."/>
            <person name="Haas B."/>
            <person name="Abouelleil A."/>
            <person name="Alvarado L."/>
            <person name="Arachchi H.M."/>
            <person name="Berlin A.M."/>
            <person name="Chapman S.B."/>
            <person name="Dewar J."/>
            <person name="Goldberg J."/>
            <person name="Griggs A."/>
            <person name="Gujja S."/>
            <person name="Hansen M."/>
            <person name="Howarth C."/>
            <person name="Imamovic A."/>
            <person name="Larimer J."/>
            <person name="McCowan C."/>
            <person name="Murphy C."/>
            <person name="Neiman D."/>
            <person name="Pearson M."/>
            <person name="Priest M."/>
            <person name="Roberts A."/>
            <person name="Saif S."/>
            <person name="Shea T."/>
            <person name="Sisk P."/>
            <person name="Sykes S."/>
            <person name="Wortman J."/>
            <person name="Nusbaum C."/>
            <person name="Birren B."/>
        </authorList>
    </citation>
    <scope>NUCLEOTIDE SEQUENCE [LARGE SCALE GENOMIC DNA]</scope>
    <source>
        <strain evidence="2 3">HM1072</strain>
    </source>
</reference>
<organism evidence="2 3">
    <name type="scientific">Enterococcus faecium EnGen0192</name>
    <dbReference type="NCBI Taxonomy" id="1157487"/>
    <lineage>
        <taxon>Bacteria</taxon>
        <taxon>Bacillati</taxon>
        <taxon>Bacillota</taxon>
        <taxon>Bacilli</taxon>
        <taxon>Lactobacillales</taxon>
        <taxon>Enterococcaceae</taxon>
        <taxon>Enterococcus</taxon>
    </lineage>
</organism>
<accession>A0A829F566</accession>
<dbReference type="EMBL" id="AITY01000062">
    <property type="protein sequence ID" value="EOM19214.1"/>
    <property type="molecule type" value="Genomic_DNA"/>
</dbReference>
<evidence type="ECO:0000313" key="3">
    <source>
        <dbReference type="Proteomes" id="UP000013897"/>
    </source>
</evidence>
<gene>
    <name evidence="2" type="ORF">SSM_02816</name>
</gene>
<feature type="domain" description="Helix-turn-helix" evidence="1">
    <location>
        <begin position="9"/>
        <end position="69"/>
    </location>
</feature>
<sequence length="79" mass="9178">MFIDLNKLNLMTGAEASERWGYDRRYINQLYAKYPERFKEGTIVSIGNANKPTIVISELGMEYLTGMTEAEARERNRKI</sequence>
<dbReference type="AlphaFoldDB" id="A0A829F566"/>
<evidence type="ECO:0000259" key="1">
    <source>
        <dbReference type="Pfam" id="PF20038"/>
    </source>
</evidence>
<dbReference type="Proteomes" id="UP000013897">
    <property type="component" value="Unassembled WGS sequence"/>
</dbReference>